<protein>
    <recommendedName>
        <fullName evidence="1">PASTA domain-containing protein</fullName>
    </recommendedName>
</protein>
<proteinExistence type="predicted"/>
<dbReference type="EMBL" id="BARW01037627">
    <property type="protein sequence ID" value="GAJ17072.1"/>
    <property type="molecule type" value="Genomic_DNA"/>
</dbReference>
<dbReference type="SMART" id="SM00740">
    <property type="entry name" value="PASTA"/>
    <property type="match status" value="1"/>
</dbReference>
<comment type="caution">
    <text evidence="2">The sequence shown here is derived from an EMBL/GenBank/DDBJ whole genome shotgun (WGS) entry which is preliminary data.</text>
</comment>
<evidence type="ECO:0000313" key="2">
    <source>
        <dbReference type="EMBL" id="GAJ17072.1"/>
    </source>
</evidence>
<sequence>MSKKTNESADYVELEDLYISVGKSLANANRVLEEDTEEIHYAVVESEMSIPYDGIREQEGKLRVKLPETGATTEALPKINFKIRPVPRVQPEETIQEDLPVRVPQLVKLPLDEALTSLVSAGLRPGKIVYDLRAEPRGTVISQELDSSQEVKLGTKVDLYVAGESLK</sequence>
<evidence type="ECO:0000259" key="1">
    <source>
        <dbReference type="PROSITE" id="PS51178"/>
    </source>
</evidence>
<gene>
    <name evidence="2" type="ORF">S12H4_58031</name>
</gene>
<accession>X1VG22</accession>
<organism evidence="2">
    <name type="scientific">marine sediment metagenome</name>
    <dbReference type="NCBI Taxonomy" id="412755"/>
    <lineage>
        <taxon>unclassified sequences</taxon>
        <taxon>metagenomes</taxon>
        <taxon>ecological metagenomes</taxon>
    </lineage>
</organism>
<name>X1VG22_9ZZZZ</name>
<reference evidence="2" key="1">
    <citation type="journal article" date="2014" name="Front. Microbiol.">
        <title>High frequency of phylogenetically diverse reductive dehalogenase-homologous genes in deep subseafloor sedimentary metagenomes.</title>
        <authorList>
            <person name="Kawai M."/>
            <person name="Futagami T."/>
            <person name="Toyoda A."/>
            <person name="Takaki Y."/>
            <person name="Nishi S."/>
            <person name="Hori S."/>
            <person name="Arai W."/>
            <person name="Tsubouchi T."/>
            <person name="Morono Y."/>
            <person name="Uchiyama I."/>
            <person name="Ito T."/>
            <person name="Fujiyama A."/>
            <person name="Inagaki F."/>
            <person name="Takami H."/>
        </authorList>
    </citation>
    <scope>NUCLEOTIDE SEQUENCE</scope>
    <source>
        <strain evidence="2">Expedition CK06-06</strain>
    </source>
</reference>
<dbReference type="Pfam" id="PF03793">
    <property type="entry name" value="PASTA"/>
    <property type="match status" value="1"/>
</dbReference>
<dbReference type="AlphaFoldDB" id="X1VG22"/>
<feature type="domain" description="PASTA" evidence="1">
    <location>
        <begin position="98"/>
        <end position="163"/>
    </location>
</feature>
<dbReference type="CDD" id="cd06577">
    <property type="entry name" value="PASTA_pknB"/>
    <property type="match status" value="1"/>
</dbReference>
<dbReference type="InterPro" id="IPR005543">
    <property type="entry name" value="PASTA_dom"/>
</dbReference>
<dbReference type="PROSITE" id="PS51178">
    <property type="entry name" value="PASTA"/>
    <property type="match status" value="1"/>
</dbReference>
<dbReference type="Gene3D" id="3.30.10.20">
    <property type="match status" value="1"/>
</dbReference>
<feature type="non-terminal residue" evidence="2">
    <location>
        <position position="167"/>
    </location>
</feature>